<dbReference type="InterPro" id="IPR036291">
    <property type="entry name" value="NAD(P)-bd_dom_sf"/>
</dbReference>
<comment type="similarity">
    <text evidence="1">Belongs to the NAD(P)-dependent epimerase/dehydratase family.</text>
</comment>
<dbReference type="HOGENOM" id="CLU_007383_1_7_2"/>
<organism evidence="3 4">
    <name type="scientific">Thermogladius calderae (strain DSM 22663 / VKM B-2946 / 1633)</name>
    <dbReference type="NCBI Taxonomy" id="1184251"/>
    <lineage>
        <taxon>Archaea</taxon>
        <taxon>Thermoproteota</taxon>
        <taxon>Thermoprotei</taxon>
        <taxon>Desulfurococcales</taxon>
        <taxon>Desulfurococcaceae</taxon>
        <taxon>Thermogladius</taxon>
    </lineage>
</organism>
<dbReference type="Pfam" id="PF01370">
    <property type="entry name" value="Epimerase"/>
    <property type="match status" value="1"/>
</dbReference>
<dbReference type="AlphaFoldDB" id="I3TCW0"/>
<dbReference type="GeneID" id="13012453"/>
<dbReference type="Proteomes" id="UP000005270">
    <property type="component" value="Chromosome"/>
</dbReference>
<dbReference type="InterPro" id="IPR001509">
    <property type="entry name" value="Epimerase_deHydtase"/>
</dbReference>
<dbReference type="Gene3D" id="3.40.50.720">
    <property type="entry name" value="NAD(P)-binding Rossmann-like Domain"/>
    <property type="match status" value="1"/>
</dbReference>
<proteinExistence type="inferred from homology"/>
<accession>I3TCW0</accession>
<dbReference type="SUPFAM" id="SSF51735">
    <property type="entry name" value="NAD(P)-binding Rossmann-fold domains"/>
    <property type="match status" value="1"/>
</dbReference>
<keyword evidence="4" id="KW-1185">Reference proteome</keyword>
<evidence type="ECO:0000259" key="2">
    <source>
        <dbReference type="Pfam" id="PF01370"/>
    </source>
</evidence>
<name>I3TCW0_THEC1</name>
<dbReference type="FunCoup" id="I3TCW0">
    <property type="interactions" value="9"/>
</dbReference>
<dbReference type="EMBL" id="CP003531">
    <property type="protein sequence ID" value="AFK50598.1"/>
    <property type="molecule type" value="Genomic_DNA"/>
</dbReference>
<evidence type="ECO:0000256" key="1">
    <source>
        <dbReference type="ARBA" id="ARBA00007637"/>
    </source>
</evidence>
<dbReference type="KEGG" id="thg:TCELL_0173"/>
<feature type="domain" description="NAD-dependent epimerase/dehydratase" evidence="2">
    <location>
        <begin position="5"/>
        <end position="239"/>
    </location>
</feature>
<protein>
    <submittedName>
        <fullName evidence="3">NAD-dependent epimerase/dehydratase</fullName>
    </submittedName>
</protein>
<evidence type="ECO:0000313" key="4">
    <source>
        <dbReference type="Proteomes" id="UP000005270"/>
    </source>
</evidence>
<sequence>MGRLILVTGGAGFIGSHLVDRLVLEGFRVRVVDNLSSGRLENLERHKGGSSVEIVVGDLKDPGVALKAVEGVETVFHFAANPEVRVSTTNPEVHFSENVVATFNLLEAMRRRGVRDLVFASSSSVYGEPDHIPVGEEEPVRPVSVYGASKAACENLMHAYSRLYGIRAVSLRYANIVGPRLRHGVIWDLINKLLANPRELEVLGDGTQTRSYLHVSEAVEATLLAWRRAGEGFAVYNVGNDDWITVNDVVRIVLSEMGLEGVKLVYKPVAHGVGWPGDVKRIALRIDKLKKLGFSPSMSSNASVSATVRSLLEEIDRAAPHG</sequence>
<reference evidence="3 4" key="1">
    <citation type="journal article" date="2012" name="J. Bacteriol.">
        <title>Complete genome sequence of the hyperthermophilic cellulolytic Crenarchaeon 'Thermogladius cellulolyticus' 1633.</title>
        <authorList>
            <person name="Mardanov A.V."/>
            <person name="Kochetkova T.V."/>
            <person name="Beletsky A.V."/>
            <person name="Bonch-Osmolovskaya E.A."/>
            <person name="Ravin N.V."/>
            <person name="Skryabin K.G."/>
        </authorList>
    </citation>
    <scope>NUCLEOTIDE SEQUENCE [LARGE SCALE GENOMIC DNA]</scope>
    <source>
        <strain evidence="4">DSM 22663 / VKM B-2946 / 1633</strain>
    </source>
</reference>
<dbReference type="PANTHER" id="PTHR43000">
    <property type="entry name" value="DTDP-D-GLUCOSE 4,6-DEHYDRATASE-RELATED"/>
    <property type="match status" value="1"/>
</dbReference>
<dbReference type="OrthoDB" id="4907at2157"/>
<evidence type="ECO:0000313" key="3">
    <source>
        <dbReference type="EMBL" id="AFK50598.1"/>
    </source>
</evidence>
<dbReference type="eggNOG" id="arCOG01369">
    <property type="taxonomic scope" value="Archaea"/>
</dbReference>
<gene>
    <name evidence="3" type="ordered locus">TCELL_0173</name>
</gene>
<dbReference type="Gene3D" id="3.90.25.10">
    <property type="entry name" value="UDP-galactose 4-epimerase, domain 1"/>
    <property type="match status" value="2"/>
</dbReference>
<dbReference type="STRING" id="1184251.TCELL_0173"/>
<dbReference type="RefSeq" id="WP_014736849.1">
    <property type="nucleotide sequence ID" value="NC_017954.1"/>
</dbReference>
<dbReference type="InParanoid" id="I3TCW0"/>